<evidence type="ECO:0000313" key="1">
    <source>
        <dbReference type="EMBL" id="GIY96151.1"/>
    </source>
</evidence>
<keyword evidence="2" id="KW-1185">Reference proteome</keyword>
<gene>
    <name evidence="1" type="ORF">CEXT_648391</name>
</gene>
<accession>A0AAV4XQ95</accession>
<protein>
    <submittedName>
        <fullName evidence="1">Uncharacterized protein</fullName>
    </submittedName>
</protein>
<dbReference type="EMBL" id="BPLR01018015">
    <property type="protein sequence ID" value="GIY96151.1"/>
    <property type="molecule type" value="Genomic_DNA"/>
</dbReference>
<comment type="caution">
    <text evidence="1">The sequence shown here is derived from an EMBL/GenBank/DDBJ whole genome shotgun (WGS) entry which is preliminary data.</text>
</comment>
<dbReference type="AlphaFoldDB" id="A0AAV4XQ95"/>
<sequence>MMSPPKNKKTAAFPLRTKVRDVTFTPPLFLLFVPLIDVIRVSFERGCKIPFLWEDEVEPSRLRFGSMKEWGLPDWRKIAHLAYSTLFYA</sequence>
<evidence type="ECO:0000313" key="2">
    <source>
        <dbReference type="Proteomes" id="UP001054945"/>
    </source>
</evidence>
<dbReference type="Proteomes" id="UP001054945">
    <property type="component" value="Unassembled WGS sequence"/>
</dbReference>
<reference evidence="1 2" key="1">
    <citation type="submission" date="2021-06" db="EMBL/GenBank/DDBJ databases">
        <title>Caerostris extrusa draft genome.</title>
        <authorList>
            <person name="Kono N."/>
            <person name="Arakawa K."/>
        </authorList>
    </citation>
    <scope>NUCLEOTIDE SEQUENCE [LARGE SCALE GENOMIC DNA]</scope>
</reference>
<proteinExistence type="predicted"/>
<name>A0AAV4XQ95_CAEEX</name>
<organism evidence="1 2">
    <name type="scientific">Caerostris extrusa</name>
    <name type="common">Bark spider</name>
    <name type="synonym">Caerostris bankana</name>
    <dbReference type="NCBI Taxonomy" id="172846"/>
    <lineage>
        <taxon>Eukaryota</taxon>
        <taxon>Metazoa</taxon>
        <taxon>Ecdysozoa</taxon>
        <taxon>Arthropoda</taxon>
        <taxon>Chelicerata</taxon>
        <taxon>Arachnida</taxon>
        <taxon>Araneae</taxon>
        <taxon>Araneomorphae</taxon>
        <taxon>Entelegynae</taxon>
        <taxon>Araneoidea</taxon>
        <taxon>Araneidae</taxon>
        <taxon>Caerostris</taxon>
    </lineage>
</organism>